<evidence type="ECO:0000313" key="1">
    <source>
        <dbReference type="EMBL" id="CAG7725058.1"/>
    </source>
</evidence>
<gene>
    <name evidence="1" type="ORF">AFUS01_LOCUS14041</name>
</gene>
<comment type="caution">
    <text evidence="1">The sequence shown here is derived from an EMBL/GenBank/DDBJ whole genome shotgun (WGS) entry which is preliminary data.</text>
</comment>
<dbReference type="Proteomes" id="UP000708208">
    <property type="component" value="Unassembled WGS sequence"/>
</dbReference>
<organism evidence="1 2">
    <name type="scientific">Allacma fusca</name>
    <dbReference type="NCBI Taxonomy" id="39272"/>
    <lineage>
        <taxon>Eukaryota</taxon>
        <taxon>Metazoa</taxon>
        <taxon>Ecdysozoa</taxon>
        <taxon>Arthropoda</taxon>
        <taxon>Hexapoda</taxon>
        <taxon>Collembola</taxon>
        <taxon>Symphypleona</taxon>
        <taxon>Sminthuridae</taxon>
        <taxon>Allacma</taxon>
    </lineage>
</organism>
<name>A0A8J2NZG2_9HEXA</name>
<dbReference type="EMBL" id="CAJVCH010117037">
    <property type="protein sequence ID" value="CAG7725058.1"/>
    <property type="molecule type" value="Genomic_DNA"/>
</dbReference>
<accession>A0A8J2NZG2</accession>
<protein>
    <recommendedName>
        <fullName evidence="3">Phospholipid scramblase</fullName>
    </recommendedName>
</protein>
<reference evidence="1" key="1">
    <citation type="submission" date="2021-06" db="EMBL/GenBank/DDBJ databases">
        <authorList>
            <person name="Hodson N. C."/>
            <person name="Mongue J. A."/>
            <person name="Jaron S. K."/>
        </authorList>
    </citation>
    <scope>NUCLEOTIDE SEQUENCE</scope>
</reference>
<evidence type="ECO:0008006" key="3">
    <source>
        <dbReference type="Google" id="ProtNLM"/>
    </source>
</evidence>
<evidence type="ECO:0000313" key="2">
    <source>
        <dbReference type="Proteomes" id="UP000708208"/>
    </source>
</evidence>
<sequence length="269" mass="30307">MSSEDTDPVVKQPKLASQEDITDEAISAVPKSTFLDDPVFEPLKSVLGFRIRQLHESLDIEDEDTNVPLLFEIKNIRKNLHYVAKKKLGDMTVASCHDGRRGCNLVIETSQGEPVMELEGFPGYSGLEQMKVTHGDDLVGEIIQNYDCCSSCNPQYTVYDANGEELLHIAVLDGGFFCGIFGVKKFIIISGNKEMALGEIDNESQQIRPWNRKLMADERKPLSDLKIVLVEQIELAAKILLIAAAFTINFHDTVFRFKKREEYMDFEAL</sequence>
<dbReference type="AlphaFoldDB" id="A0A8J2NZG2"/>
<keyword evidence="2" id="KW-1185">Reference proteome</keyword>
<proteinExistence type="predicted"/>